<dbReference type="EMBL" id="CP162599">
    <property type="protein sequence ID" value="XDK32031.1"/>
    <property type="molecule type" value="Genomic_DNA"/>
</dbReference>
<dbReference type="AlphaFoldDB" id="A0AB39HPS3"/>
<dbReference type="SUPFAM" id="SSF51905">
    <property type="entry name" value="FAD/NAD(P)-binding domain"/>
    <property type="match status" value="1"/>
</dbReference>
<name>A0AB39HPS3_9BACI</name>
<dbReference type="RefSeq" id="WP_368652754.1">
    <property type="nucleotide sequence ID" value="NZ_CP162599.1"/>
</dbReference>
<dbReference type="GO" id="GO:0005737">
    <property type="term" value="C:cytoplasm"/>
    <property type="evidence" value="ECO:0007669"/>
    <property type="project" value="TreeGrafter"/>
</dbReference>
<dbReference type="GO" id="GO:0016491">
    <property type="term" value="F:oxidoreductase activity"/>
    <property type="evidence" value="ECO:0007669"/>
    <property type="project" value="UniProtKB-KW"/>
</dbReference>
<dbReference type="InterPro" id="IPR006076">
    <property type="entry name" value="FAD-dep_OxRdtase"/>
</dbReference>
<dbReference type="InterPro" id="IPR036188">
    <property type="entry name" value="FAD/NAD-bd_sf"/>
</dbReference>
<dbReference type="PANTHER" id="PTHR13847">
    <property type="entry name" value="SARCOSINE DEHYDROGENASE-RELATED"/>
    <property type="match status" value="1"/>
</dbReference>
<protein>
    <submittedName>
        <fullName evidence="3">NAD(P)/FAD-dependent oxidoreductase</fullName>
        <ecNumber evidence="3">1.-.-.-</ecNumber>
    </submittedName>
</protein>
<gene>
    <name evidence="3" type="ORF">AB4Y30_13570</name>
</gene>
<dbReference type="Gene3D" id="3.50.50.60">
    <property type="entry name" value="FAD/NAD(P)-binding domain"/>
    <property type="match status" value="1"/>
</dbReference>
<dbReference type="Pfam" id="PF01266">
    <property type="entry name" value="DAO"/>
    <property type="match status" value="1"/>
</dbReference>
<evidence type="ECO:0000259" key="2">
    <source>
        <dbReference type="Pfam" id="PF01266"/>
    </source>
</evidence>
<keyword evidence="1 3" id="KW-0560">Oxidoreductase</keyword>
<evidence type="ECO:0000313" key="3">
    <source>
        <dbReference type="EMBL" id="XDK32031.1"/>
    </source>
</evidence>
<organism evidence="3">
    <name type="scientific">Ornithinibacillus sp. 4-3</name>
    <dbReference type="NCBI Taxonomy" id="3231488"/>
    <lineage>
        <taxon>Bacteria</taxon>
        <taxon>Bacillati</taxon>
        <taxon>Bacillota</taxon>
        <taxon>Bacilli</taxon>
        <taxon>Bacillales</taxon>
        <taxon>Bacillaceae</taxon>
        <taxon>Ornithinibacillus</taxon>
    </lineage>
</organism>
<dbReference type="Gene3D" id="3.30.9.10">
    <property type="entry name" value="D-Amino Acid Oxidase, subunit A, domain 2"/>
    <property type="match status" value="1"/>
</dbReference>
<evidence type="ECO:0000256" key="1">
    <source>
        <dbReference type="ARBA" id="ARBA00023002"/>
    </source>
</evidence>
<sequence length="385" mass="41703">MADVIVVGGGIIGSSITYHLARDGVDVLQLEKGSVANQGAASRATAGGIRLNNRDVRELELAKESINRWKTLEEELEANVEYIPGGQLYLFDERYELDELIKRQKADEAKGIEAKILEGKEIKEITPNISDEIPRAIYYPAGGQGNGLMATVAYTNKSRRLGAELRTGVEVLSIETDKGKITGVQTNEGFIPCDTVINAAGAWSPTLHETVGLSLPQLKPYRHQMSATYAAPLSLLPGPTIGAIGMKISLKQTIDGRLRAGGGYTTLPGPDQYTGRYNEADLLDQRNTVLKIIPAAKDYEVDFTYYGAEAHCVDDIPILGAVPEVDGYYIAAGFSGHGFTLSPAIGDMMAQVAQRKTPKINIDAFSITRDFYKKDDSGTVRHIPG</sequence>
<accession>A0AB39HPS3</accession>
<reference evidence="3" key="1">
    <citation type="submission" date="2024-07" db="EMBL/GenBank/DDBJ databases">
        <title>Halotolerant mesophilic bacterium Ornithinibacillus sp. 4-3, sp. nov., isolated from soil.</title>
        <authorList>
            <person name="Sidarenka A.V."/>
            <person name="Guliayeva D.E."/>
            <person name="Leanovich S.I."/>
            <person name="Hileuskaya K.S."/>
            <person name="Akhremchuk A.E."/>
            <person name="Sikolenko M.A."/>
            <person name="Valentovich L.N."/>
        </authorList>
    </citation>
    <scope>NUCLEOTIDE SEQUENCE</scope>
    <source>
        <strain evidence="3">4-3</strain>
    </source>
</reference>
<feature type="domain" description="FAD dependent oxidoreductase" evidence="2">
    <location>
        <begin position="3"/>
        <end position="351"/>
    </location>
</feature>
<proteinExistence type="predicted"/>
<dbReference type="EC" id="1.-.-.-" evidence="3"/>
<dbReference type="PANTHER" id="PTHR13847:SF287">
    <property type="entry name" value="FAD-DEPENDENT OXIDOREDUCTASE DOMAIN-CONTAINING PROTEIN 1"/>
    <property type="match status" value="1"/>
</dbReference>